<dbReference type="InterPro" id="IPR019734">
    <property type="entry name" value="TPR_rpt"/>
</dbReference>
<dbReference type="InterPro" id="IPR000780">
    <property type="entry name" value="CheR_MeTrfase"/>
</dbReference>
<dbReference type="Pfam" id="PF01739">
    <property type="entry name" value="CheR"/>
    <property type="match status" value="2"/>
</dbReference>
<evidence type="ECO:0000313" key="5">
    <source>
        <dbReference type="Proteomes" id="UP001431572"/>
    </source>
</evidence>
<evidence type="ECO:0000313" key="2">
    <source>
        <dbReference type="EMBL" id="NWJ47501.1"/>
    </source>
</evidence>
<dbReference type="Proteomes" id="UP001431572">
    <property type="component" value="Chromosome 2"/>
</dbReference>
<reference evidence="3" key="2">
    <citation type="journal article" date="2024" name="Nature">
        <title>Anoxygenic phototroph of the Chloroflexota uses a type I reaction centre.</title>
        <authorList>
            <person name="Tsuji J.M."/>
            <person name="Shaw N.A."/>
            <person name="Nagashima S."/>
            <person name="Venkiteswaran J.J."/>
            <person name="Schiff S.L."/>
            <person name="Watanabe T."/>
            <person name="Fukui M."/>
            <person name="Hanada S."/>
            <person name="Tank M."/>
            <person name="Neufeld J.D."/>
        </authorList>
    </citation>
    <scope>NUCLEOTIDE SEQUENCE</scope>
    <source>
        <strain evidence="3">L227-S17</strain>
    </source>
</reference>
<dbReference type="PANTHER" id="PTHR24422:SF10">
    <property type="entry name" value="CHEMOTAXIS PROTEIN METHYLTRANSFERASE 2"/>
    <property type="match status" value="1"/>
</dbReference>
<sequence length="568" mass="64280">MTDSSASGDEFNLDDFNLLSSILQSKFGLYFDTSKFPTLKSAVKERFKEIKPKNIAAYIELIAAAEASYSFPIDSEIRTFGESKQALNSATRESHCLVELLTVNETKFFRNKEHFRAIREKVLPELIESRASEKKLRIWSSGCSTGQEPYSIAMLVTEAITEIQNRKGTKENWEVQIIASDISEKALNIAAEGRYRNDDISQIERTLVDKYFFAPTHERVATAPLELEQFSGYGRAPHARGKSRATYLIKPEIKAAVTFYYFNLASDNYPVDLFSNFDLVICENVTIYFSQEITRRVIDNIYRAMNEASYLFIGYSETLWQISDKFKLINNFDTFYYRKPTALEDQAQTLKYSSRITAPLPPDIAKTSAAQSTKPPPRVDTAPLQTGQPIAATPPPLSFGADSNWQALLKDGLTRMAKHEFTEAGRYLEKAVYYSNGNLESLIALARLKAKISNYTEAEELCRRAISADPLCEEAHLILGLIMYRKGNLAESIFEFQQVIYIDIESVPAHMYLGDIYRNAGQTAAAIREYRHALSALRKYASEDMIEDLPVSILKQSCEQNLSVLNRA</sequence>
<dbReference type="SMART" id="SM00138">
    <property type="entry name" value="MeTrc"/>
    <property type="match status" value="1"/>
</dbReference>
<dbReference type="Pfam" id="PF13432">
    <property type="entry name" value="TPR_16"/>
    <property type="match status" value="1"/>
</dbReference>
<dbReference type="EMBL" id="JACATZ010000003">
    <property type="protein sequence ID" value="NWJ47501.1"/>
    <property type="molecule type" value="Genomic_DNA"/>
</dbReference>
<dbReference type="PROSITE" id="PS50123">
    <property type="entry name" value="CHER"/>
    <property type="match status" value="1"/>
</dbReference>
<dbReference type="InterPro" id="IPR011990">
    <property type="entry name" value="TPR-like_helical_dom_sf"/>
</dbReference>
<dbReference type="InterPro" id="IPR050903">
    <property type="entry name" value="Bact_Chemotaxis_MeTrfase"/>
</dbReference>
<evidence type="ECO:0000259" key="1">
    <source>
        <dbReference type="PROSITE" id="PS50123"/>
    </source>
</evidence>
<name>A0A8T7M5X6_9CHLR</name>
<dbReference type="PANTHER" id="PTHR24422">
    <property type="entry name" value="CHEMOTAXIS PROTEIN METHYLTRANSFERASE"/>
    <property type="match status" value="1"/>
</dbReference>
<dbReference type="RefSeq" id="WP_341471299.1">
    <property type="nucleotide sequence ID" value="NZ_CP128400.1"/>
</dbReference>
<keyword evidence="5" id="KW-1185">Reference proteome</keyword>
<evidence type="ECO:0000313" key="4">
    <source>
        <dbReference type="Proteomes" id="UP000521676"/>
    </source>
</evidence>
<feature type="domain" description="CheR-type methyltransferase" evidence="1">
    <location>
        <begin position="15"/>
        <end position="342"/>
    </location>
</feature>
<accession>A0A8T7M5X6</accession>
<protein>
    <submittedName>
        <fullName evidence="2">Tetratricopeptide repeat protein</fullName>
    </submittedName>
</protein>
<dbReference type="SUPFAM" id="SSF48452">
    <property type="entry name" value="TPR-like"/>
    <property type="match status" value="1"/>
</dbReference>
<dbReference type="SUPFAM" id="SSF53335">
    <property type="entry name" value="S-adenosyl-L-methionine-dependent methyltransferases"/>
    <property type="match status" value="1"/>
</dbReference>
<dbReference type="SMART" id="SM00028">
    <property type="entry name" value="TPR"/>
    <property type="match status" value="4"/>
</dbReference>
<reference evidence="2 4" key="1">
    <citation type="submission" date="2020-06" db="EMBL/GenBank/DDBJ databases">
        <title>Anoxygenic phototrophic Chloroflexota member uses a Type I reaction center.</title>
        <authorList>
            <person name="Tsuji J.M."/>
            <person name="Shaw N.A."/>
            <person name="Nagashima S."/>
            <person name="Venkiteswaran J."/>
            <person name="Schiff S.L."/>
            <person name="Hanada S."/>
            <person name="Tank M."/>
            <person name="Neufeld J.D."/>
        </authorList>
    </citation>
    <scope>NUCLEOTIDE SEQUENCE [LARGE SCALE GENOMIC DNA]</scope>
    <source>
        <strain evidence="2">L227-S17</strain>
    </source>
</reference>
<dbReference type="PRINTS" id="PR00996">
    <property type="entry name" value="CHERMTFRASE"/>
</dbReference>
<dbReference type="InterPro" id="IPR022642">
    <property type="entry name" value="CheR_C"/>
</dbReference>
<dbReference type="GO" id="GO:0008757">
    <property type="term" value="F:S-adenosylmethionine-dependent methyltransferase activity"/>
    <property type="evidence" value="ECO:0007669"/>
    <property type="project" value="InterPro"/>
</dbReference>
<dbReference type="Gene3D" id="1.25.40.10">
    <property type="entry name" value="Tetratricopeptide repeat domain"/>
    <property type="match status" value="1"/>
</dbReference>
<gene>
    <name evidence="2" type="ORF">HXX08_16710</name>
    <name evidence="3" type="ORF">OZ401_003024</name>
</gene>
<dbReference type="EMBL" id="CP128400">
    <property type="protein sequence ID" value="WJW69415.1"/>
    <property type="molecule type" value="Genomic_DNA"/>
</dbReference>
<dbReference type="AlphaFoldDB" id="A0A8T7M5X6"/>
<dbReference type="Proteomes" id="UP000521676">
    <property type="component" value="Unassembled WGS sequence"/>
</dbReference>
<proteinExistence type="predicted"/>
<organism evidence="2 4">
    <name type="scientific">Candidatus Chlorohelix allophototropha</name>
    <dbReference type="NCBI Taxonomy" id="3003348"/>
    <lineage>
        <taxon>Bacteria</taxon>
        <taxon>Bacillati</taxon>
        <taxon>Chloroflexota</taxon>
        <taxon>Chloroflexia</taxon>
        <taxon>Candidatus Chloroheliales</taxon>
        <taxon>Candidatus Chloroheliaceae</taxon>
        <taxon>Candidatus Chlorohelix</taxon>
    </lineage>
</organism>
<evidence type="ECO:0000313" key="3">
    <source>
        <dbReference type="EMBL" id="WJW69415.1"/>
    </source>
</evidence>
<dbReference type="InterPro" id="IPR029063">
    <property type="entry name" value="SAM-dependent_MTases_sf"/>
</dbReference>
<dbReference type="Gene3D" id="3.40.50.150">
    <property type="entry name" value="Vaccinia Virus protein VP39"/>
    <property type="match status" value="1"/>
</dbReference>
<dbReference type="Pfam" id="PF13181">
    <property type="entry name" value="TPR_8"/>
    <property type="match status" value="1"/>
</dbReference>